<dbReference type="GO" id="GO:0003723">
    <property type="term" value="F:RNA binding"/>
    <property type="evidence" value="ECO:0007669"/>
    <property type="project" value="TreeGrafter"/>
</dbReference>
<feature type="region of interest" description="Disordered" evidence="1">
    <location>
        <begin position="190"/>
        <end position="374"/>
    </location>
</feature>
<protein>
    <submittedName>
        <fullName evidence="3">Bromo adjacent homology (BAH) domain protein</fullName>
    </submittedName>
</protein>
<name>A0A2U1MJZ7_ARTAN</name>
<dbReference type="OrthoDB" id="1896853at2759"/>
<feature type="domain" description="BAH" evidence="2">
    <location>
        <begin position="40"/>
        <end position="165"/>
    </location>
</feature>
<evidence type="ECO:0000256" key="1">
    <source>
        <dbReference type="SAM" id="MobiDB-lite"/>
    </source>
</evidence>
<feature type="region of interest" description="Disordered" evidence="1">
    <location>
        <begin position="585"/>
        <end position="605"/>
    </location>
</feature>
<accession>A0A2U1MJZ7</accession>
<dbReference type="Gene3D" id="2.30.30.490">
    <property type="match status" value="1"/>
</dbReference>
<dbReference type="SMART" id="SM00439">
    <property type="entry name" value="BAH"/>
    <property type="match status" value="1"/>
</dbReference>
<gene>
    <name evidence="3" type="ORF">CTI12_AA372130</name>
</gene>
<evidence type="ECO:0000259" key="2">
    <source>
        <dbReference type="PROSITE" id="PS51038"/>
    </source>
</evidence>
<dbReference type="InterPro" id="IPR001025">
    <property type="entry name" value="BAH_dom"/>
</dbReference>
<feature type="compositionally biased region" description="Basic and acidic residues" evidence="1">
    <location>
        <begin position="477"/>
        <end position="500"/>
    </location>
</feature>
<reference evidence="3 4" key="1">
    <citation type="journal article" date="2018" name="Mol. Plant">
        <title>The genome of Artemisia annua provides insight into the evolution of Asteraceae family and artemisinin biosynthesis.</title>
        <authorList>
            <person name="Shen Q."/>
            <person name="Zhang L."/>
            <person name="Liao Z."/>
            <person name="Wang S."/>
            <person name="Yan T."/>
            <person name="Shi P."/>
            <person name="Liu M."/>
            <person name="Fu X."/>
            <person name="Pan Q."/>
            <person name="Wang Y."/>
            <person name="Lv Z."/>
            <person name="Lu X."/>
            <person name="Zhang F."/>
            <person name="Jiang W."/>
            <person name="Ma Y."/>
            <person name="Chen M."/>
            <person name="Hao X."/>
            <person name="Li L."/>
            <person name="Tang Y."/>
            <person name="Lv G."/>
            <person name="Zhou Y."/>
            <person name="Sun X."/>
            <person name="Brodelius P.E."/>
            <person name="Rose J.K.C."/>
            <person name="Tang K."/>
        </authorList>
    </citation>
    <scope>NUCLEOTIDE SEQUENCE [LARGE SCALE GENOMIC DNA]</scope>
    <source>
        <strain evidence="4">cv. Huhao1</strain>
        <tissue evidence="3">Leaf</tissue>
    </source>
</reference>
<feature type="region of interest" description="Disordered" evidence="1">
    <location>
        <begin position="545"/>
        <end position="568"/>
    </location>
</feature>
<sequence>MENVDKDANANLEFKWLKKRRVGGKNKDIQFYESFIYDGVVYTLYDCVYMYKEGLQEPYIGKLTKIWERRNNIKNVKVHWFFRPGEVSKWLGNIKTFDKEILFASGEGRGLANVNPLESIAGPCNVVCVSKDCRNPQPSDEELKAADFVFYRTFNVQSCTILDTMDAKVGELEINNIFNRKESEIISSVPEIASDKKEENPNITTVSEPQQLLTTVTDKLQDDPNLLKRSISPTGSDKSNDRPSTKIKPDGKNLSEGKSVEPVVARDSEKLADIPLKKSNDRPSKKIKPDGKNLPEEKRVEPVVARDSDIPLEKSNDRPTKKIKPNGKNLPEEKEPVVARDSEKLTDIPLKKSNDRPSKKIKPDGKTIPEEKLVEPVVARDSKKLTDIPLKKSKVENSNKVPVNAINLNGVGTFGTKSDKGKIDIANKDSMKMSIVPEDKLENRERNKTPSGSDKLQNVPFKKRKFDFKTPLMETEVEPKDMSAKKSIVDNKSKHEDKLSTDVGNLKALGTSGSTEEKLNQRNGKVSLKVTDALEGKIIKKTKDDCSQELPDNRRVGNNTNGSSGEDLVASSALSKGKSKCVLGLDSVRNNKKHKGEQSDENKKKLAVNKLLKGSALSNDRDKKIPYQEFVCDPKPNADKSGWFRQLPWDQRLKNAYDQGTAVLLHNVDTDFTSADIEDIVWNAFNENCEAKIVQRTAVSSPHHDQALILLNTKEAAQRILARLDEECLIVSSNGRPLVATVCPPISTKKDSSFFGHLVLDKNRVQSQREDEAVSTSHFSQPNTIEYDMAMDWCLLQSWSKNWWDKIHKVRTSFRD</sequence>
<organism evidence="3 4">
    <name type="scientific">Artemisia annua</name>
    <name type="common">Sweet wormwood</name>
    <dbReference type="NCBI Taxonomy" id="35608"/>
    <lineage>
        <taxon>Eukaryota</taxon>
        <taxon>Viridiplantae</taxon>
        <taxon>Streptophyta</taxon>
        <taxon>Embryophyta</taxon>
        <taxon>Tracheophyta</taxon>
        <taxon>Spermatophyta</taxon>
        <taxon>Magnoliopsida</taxon>
        <taxon>eudicotyledons</taxon>
        <taxon>Gunneridae</taxon>
        <taxon>Pentapetalae</taxon>
        <taxon>asterids</taxon>
        <taxon>campanulids</taxon>
        <taxon>Asterales</taxon>
        <taxon>Asteraceae</taxon>
        <taxon>Asteroideae</taxon>
        <taxon>Anthemideae</taxon>
        <taxon>Artemisiinae</taxon>
        <taxon>Artemisia</taxon>
    </lineage>
</organism>
<feature type="region of interest" description="Disordered" evidence="1">
    <location>
        <begin position="434"/>
        <end position="523"/>
    </location>
</feature>
<feature type="compositionally biased region" description="Basic and acidic residues" evidence="1">
    <location>
        <begin position="238"/>
        <end position="320"/>
    </location>
</feature>
<dbReference type="InterPro" id="IPR043151">
    <property type="entry name" value="BAH_sf"/>
</dbReference>
<dbReference type="PROSITE" id="PS51038">
    <property type="entry name" value="BAH"/>
    <property type="match status" value="1"/>
</dbReference>
<evidence type="ECO:0000313" key="4">
    <source>
        <dbReference type="Proteomes" id="UP000245207"/>
    </source>
</evidence>
<feature type="compositionally biased region" description="Basic and acidic residues" evidence="1">
    <location>
        <begin position="434"/>
        <end position="448"/>
    </location>
</feature>
<feature type="compositionally biased region" description="Basic and acidic residues" evidence="1">
    <location>
        <begin position="545"/>
        <end position="555"/>
    </location>
</feature>
<evidence type="ECO:0000313" key="3">
    <source>
        <dbReference type="EMBL" id="PWA61532.1"/>
    </source>
</evidence>
<dbReference type="PANTHER" id="PTHR47073">
    <property type="entry name" value="PROTEIN ANTI-SILENCING 1"/>
    <property type="match status" value="1"/>
</dbReference>
<dbReference type="PANTHER" id="PTHR47073:SF2">
    <property type="entry name" value="PROTEIN ANTI-SILENCING 1"/>
    <property type="match status" value="1"/>
</dbReference>
<dbReference type="Pfam" id="PF01426">
    <property type="entry name" value="BAH"/>
    <property type="match status" value="1"/>
</dbReference>
<dbReference type="STRING" id="35608.A0A2U1MJZ7"/>
<feature type="compositionally biased region" description="Polar residues" evidence="1">
    <location>
        <begin position="201"/>
        <end position="218"/>
    </location>
</feature>
<dbReference type="FunFam" id="2.30.30.490:FF:000017">
    <property type="entry name" value="Bromo-adjacent homology (BAH) domain-containing protein"/>
    <property type="match status" value="1"/>
</dbReference>
<proteinExistence type="predicted"/>
<feature type="compositionally biased region" description="Basic and acidic residues" evidence="1">
    <location>
        <begin position="330"/>
        <end position="374"/>
    </location>
</feature>
<keyword evidence="4" id="KW-1185">Reference proteome</keyword>
<dbReference type="EMBL" id="PKPP01005080">
    <property type="protein sequence ID" value="PWA61532.1"/>
    <property type="molecule type" value="Genomic_DNA"/>
</dbReference>
<dbReference type="Proteomes" id="UP000245207">
    <property type="component" value="Unassembled WGS sequence"/>
</dbReference>
<dbReference type="GO" id="GO:0003682">
    <property type="term" value="F:chromatin binding"/>
    <property type="evidence" value="ECO:0007669"/>
    <property type="project" value="InterPro"/>
</dbReference>
<comment type="caution">
    <text evidence="3">The sequence shown here is derived from an EMBL/GenBank/DDBJ whole genome shotgun (WGS) entry which is preliminary data.</text>
</comment>
<dbReference type="AlphaFoldDB" id="A0A2U1MJZ7"/>